<dbReference type="EMBL" id="JABELX010000001">
    <property type="protein sequence ID" value="NNH69045.1"/>
    <property type="molecule type" value="Genomic_DNA"/>
</dbReference>
<evidence type="ECO:0000313" key="4">
    <source>
        <dbReference type="Proteomes" id="UP000586827"/>
    </source>
</evidence>
<proteinExistence type="predicted"/>
<name>A0A849BY60_9NOCA</name>
<dbReference type="RefSeq" id="WP_067526087.1">
    <property type="nucleotide sequence ID" value="NZ_JABELX010000001.1"/>
</dbReference>
<dbReference type="AlphaFoldDB" id="A0A849BY60"/>
<feature type="domain" description="Ribbon-helix-helix protein CopG" evidence="2">
    <location>
        <begin position="53"/>
        <end position="85"/>
    </location>
</feature>
<protein>
    <submittedName>
        <fullName evidence="3">Ribbon-helix-helix protein, CopG family</fullName>
    </submittedName>
</protein>
<reference evidence="3 4" key="1">
    <citation type="submission" date="2020-05" db="EMBL/GenBank/DDBJ databases">
        <title>MicrobeNet Type strains.</title>
        <authorList>
            <person name="Nicholson A.C."/>
        </authorList>
    </citation>
    <scope>NUCLEOTIDE SEQUENCE [LARGE SCALE GENOMIC DNA]</scope>
    <source>
        <strain evidence="3 4">JCM 3224</strain>
    </source>
</reference>
<accession>A0A849BY60</accession>
<dbReference type="InterPro" id="IPR002145">
    <property type="entry name" value="CopG"/>
</dbReference>
<sequence length="110" mass="11948">MTNELPRTAADFAKWAESVEFHPDAPIPADLPPHTPADKPADGIPVKRSVKWSVETDERLKATARAKGITQSELIRQYIEMGLAAEHSGMVVDLADALRLLATVAHRPAA</sequence>
<evidence type="ECO:0000259" key="2">
    <source>
        <dbReference type="Pfam" id="PF01402"/>
    </source>
</evidence>
<evidence type="ECO:0000313" key="3">
    <source>
        <dbReference type="EMBL" id="NNH69045.1"/>
    </source>
</evidence>
<dbReference type="Pfam" id="PF01402">
    <property type="entry name" value="RHH_1"/>
    <property type="match status" value="1"/>
</dbReference>
<feature type="compositionally biased region" description="Pro residues" evidence="1">
    <location>
        <begin position="25"/>
        <end position="35"/>
    </location>
</feature>
<feature type="region of interest" description="Disordered" evidence="1">
    <location>
        <begin position="23"/>
        <end position="44"/>
    </location>
</feature>
<dbReference type="CDD" id="cd21631">
    <property type="entry name" value="RHH_CopG_NikR-like"/>
    <property type="match status" value="1"/>
</dbReference>
<comment type="caution">
    <text evidence="3">The sequence shown here is derived from an EMBL/GenBank/DDBJ whole genome shotgun (WGS) entry which is preliminary data.</text>
</comment>
<organism evidence="3 4">
    <name type="scientific">Nocardia uniformis</name>
    <dbReference type="NCBI Taxonomy" id="53432"/>
    <lineage>
        <taxon>Bacteria</taxon>
        <taxon>Bacillati</taxon>
        <taxon>Actinomycetota</taxon>
        <taxon>Actinomycetes</taxon>
        <taxon>Mycobacteriales</taxon>
        <taxon>Nocardiaceae</taxon>
        <taxon>Nocardia</taxon>
    </lineage>
</organism>
<dbReference type="GO" id="GO:0006355">
    <property type="term" value="P:regulation of DNA-templated transcription"/>
    <property type="evidence" value="ECO:0007669"/>
    <property type="project" value="InterPro"/>
</dbReference>
<dbReference type="Proteomes" id="UP000586827">
    <property type="component" value="Unassembled WGS sequence"/>
</dbReference>
<keyword evidence="4" id="KW-1185">Reference proteome</keyword>
<evidence type="ECO:0000256" key="1">
    <source>
        <dbReference type="SAM" id="MobiDB-lite"/>
    </source>
</evidence>
<gene>
    <name evidence="3" type="ORF">HLB23_04015</name>
</gene>